<name>A0ABD1EZK4_HYPHA</name>
<organism evidence="3 4">
    <name type="scientific">Hypothenemus hampei</name>
    <name type="common">Coffee berry borer</name>
    <dbReference type="NCBI Taxonomy" id="57062"/>
    <lineage>
        <taxon>Eukaryota</taxon>
        <taxon>Metazoa</taxon>
        <taxon>Ecdysozoa</taxon>
        <taxon>Arthropoda</taxon>
        <taxon>Hexapoda</taxon>
        <taxon>Insecta</taxon>
        <taxon>Pterygota</taxon>
        <taxon>Neoptera</taxon>
        <taxon>Endopterygota</taxon>
        <taxon>Coleoptera</taxon>
        <taxon>Polyphaga</taxon>
        <taxon>Cucujiformia</taxon>
        <taxon>Curculionidae</taxon>
        <taxon>Scolytinae</taxon>
        <taxon>Hypothenemus</taxon>
    </lineage>
</organism>
<dbReference type="InterPro" id="IPR051230">
    <property type="entry name" value="APP-Binding"/>
</dbReference>
<accession>A0ABD1EZK4</accession>
<evidence type="ECO:0000313" key="4">
    <source>
        <dbReference type="Proteomes" id="UP001566132"/>
    </source>
</evidence>
<evidence type="ECO:0000256" key="1">
    <source>
        <dbReference type="ARBA" id="ARBA00022737"/>
    </source>
</evidence>
<feature type="domain" description="PDZ" evidence="2">
    <location>
        <begin position="114"/>
        <end position="193"/>
    </location>
</feature>
<dbReference type="CDD" id="cd06721">
    <property type="entry name" value="PDZ1_syntenin-like"/>
    <property type="match status" value="1"/>
</dbReference>
<gene>
    <name evidence="3" type="ORF">ABEB36_007944</name>
</gene>
<evidence type="ECO:0000259" key="2">
    <source>
        <dbReference type="PROSITE" id="PS50106"/>
    </source>
</evidence>
<keyword evidence="4" id="KW-1185">Reference proteome</keyword>
<feature type="domain" description="PDZ" evidence="2">
    <location>
        <begin position="198"/>
        <end position="273"/>
    </location>
</feature>
<dbReference type="EMBL" id="JBDJPC010000005">
    <property type="protein sequence ID" value="KAL1502866.1"/>
    <property type="molecule type" value="Genomic_DNA"/>
</dbReference>
<dbReference type="Gene3D" id="2.30.42.10">
    <property type="match status" value="2"/>
</dbReference>
<dbReference type="PANTHER" id="PTHR12345:SF3">
    <property type="entry name" value="PDZ DOMAIN-CONTAINING PROTEIN"/>
    <property type="match status" value="1"/>
</dbReference>
<reference evidence="3 4" key="1">
    <citation type="submission" date="2024-05" db="EMBL/GenBank/DDBJ databases">
        <title>Genetic variation in Jamaican populations of the coffee berry borer (Hypothenemus hampei).</title>
        <authorList>
            <person name="Errbii M."/>
            <person name="Myrie A."/>
        </authorList>
    </citation>
    <scope>NUCLEOTIDE SEQUENCE [LARGE SCALE GENOMIC DNA]</scope>
    <source>
        <strain evidence="3">JA-Hopewell-2020-01-JO</strain>
        <tissue evidence="3">Whole body</tissue>
    </source>
</reference>
<dbReference type="PANTHER" id="PTHR12345">
    <property type="entry name" value="SYNTENIN RELATED"/>
    <property type="match status" value="1"/>
</dbReference>
<proteinExistence type="predicted"/>
<dbReference type="SUPFAM" id="SSF50156">
    <property type="entry name" value="PDZ domain-like"/>
    <property type="match status" value="2"/>
</dbReference>
<dbReference type="Pfam" id="PF00595">
    <property type="entry name" value="PDZ"/>
    <property type="match status" value="2"/>
</dbReference>
<dbReference type="FunFam" id="2.30.42.10:FF:000043">
    <property type="entry name" value="Syntenin-1 isoform X1"/>
    <property type="match status" value="1"/>
</dbReference>
<protein>
    <recommendedName>
        <fullName evidence="2">PDZ domain-containing protein</fullName>
    </recommendedName>
</protein>
<sequence>MSIYPSLEDMKVDQMTNAQIKVAAAYNSAPPPYNPGTYNIGTSVADGNVYPSLGNYMGLELSEEVIRANMPEYLQTVSVYQQPIVSLDSCNMVAPISGQSVGLHRAKVTNGIREIILCKDQDHKFGLRVKEINKGIFISLIVDKSPASLAGLRFGDQILQINDQTVAGFSMEKVHNILKKCPENGTKVVVRDRPFERTLTLHKDSTGCLGFQIKDGKIASIVVDSSAARNGILTDHQLLEVDGQNVVGMKDKHIREIISKAGNVVTITVIPDFIYNHMVKKMAGSLIKDLMDHSIPSF</sequence>
<dbReference type="SMART" id="SM00228">
    <property type="entry name" value="PDZ"/>
    <property type="match status" value="2"/>
</dbReference>
<dbReference type="InterPro" id="IPR001478">
    <property type="entry name" value="PDZ"/>
</dbReference>
<dbReference type="CDD" id="cd06794">
    <property type="entry name" value="PDZ2_syntenin-like"/>
    <property type="match status" value="1"/>
</dbReference>
<comment type="caution">
    <text evidence="3">The sequence shown here is derived from an EMBL/GenBank/DDBJ whole genome shotgun (WGS) entry which is preliminary data.</text>
</comment>
<dbReference type="AlphaFoldDB" id="A0ABD1EZK4"/>
<dbReference type="Proteomes" id="UP001566132">
    <property type="component" value="Unassembled WGS sequence"/>
</dbReference>
<dbReference type="PROSITE" id="PS50106">
    <property type="entry name" value="PDZ"/>
    <property type="match status" value="2"/>
</dbReference>
<keyword evidence="1" id="KW-0677">Repeat</keyword>
<evidence type="ECO:0000313" key="3">
    <source>
        <dbReference type="EMBL" id="KAL1502866.1"/>
    </source>
</evidence>
<dbReference type="InterPro" id="IPR036034">
    <property type="entry name" value="PDZ_sf"/>
</dbReference>